<dbReference type="Proteomes" id="UP000667650">
    <property type="component" value="Unassembled WGS sequence"/>
</dbReference>
<dbReference type="EMBL" id="JAAABI010000001">
    <property type="protein sequence ID" value="NAY90342.1"/>
    <property type="molecule type" value="Genomic_DNA"/>
</dbReference>
<dbReference type="RefSeq" id="WP_166521763.1">
    <property type="nucleotide sequence ID" value="NZ_JAAABI010000001.1"/>
</dbReference>
<dbReference type="GO" id="GO:0004843">
    <property type="term" value="F:cysteine-type deubiquitinase activity"/>
    <property type="evidence" value="ECO:0007669"/>
    <property type="project" value="UniProtKB-EC"/>
</dbReference>
<feature type="domain" description="N-acetyltransferase" evidence="7">
    <location>
        <begin position="17"/>
        <end position="169"/>
    </location>
</feature>
<dbReference type="GO" id="GO:0016747">
    <property type="term" value="F:acyltransferase activity, transferring groups other than amino-acyl groups"/>
    <property type="evidence" value="ECO:0007669"/>
    <property type="project" value="InterPro"/>
</dbReference>
<evidence type="ECO:0000256" key="1">
    <source>
        <dbReference type="ARBA" id="ARBA00000707"/>
    </source>
</evidence>
<dbReference type="SUPFAM" id="SSF55729">
    <property type="entry name" value="Acyl-CoA N-acyltransferases (Nat)"/>
    <property type="match status" value="1"/>
</dbReference>
<accession>A0A964T8S8</accession>
<dbReference type="Gene3D" id="3.40.630.30">
    <property type="match status" value="1"/>
</dbReference>
<evidence type="ECO:0000256" key="2">
    <source>
        <dbReference type="ARBA" id="ARBA00012759"/>
    </source>
</evidence>
<evidence type="ECO:0000313" key="8">
    <source>
        <dbReference type="EMBL" id="NAY90342.1"/>
    </source>
</evidence>
<dbReference type="GO" id="GO:0016579">
    <property type="term" value="P:protein deubiquitination"/>
    <property type="evidence" value="ECO:0007669"/>
    <property type="project" value="InterPro"/>
</dbReference>
<sequence length="175" mass="19931">MENNVVLEIVRADTVDTYIRVGKKSYCEHYLHLWENEDPSPYLNSSFTHEVVSSELENPNVINFLVKANDVPTGIVKLIIDQPLDEHSAKDSLLAQKIYLLKSFSGMGIGQKVLRLIENYAIDLNKKLVWLDTMQKGKPLNFYLKNGFKINKESALTLPGAIPSEKPMWILTKQL</sequence>
<dbReference type="InterPro" id="IPR000182">
    <property type="entry name" value="GNAT_dom"/>
</dbReference>
<evidence type="ECO:0000259" key="6">
    <source>
        <dbReference type="PROSITE" id="PS50957"/>
    </source>
</evidence>
<evidence type="ECO:0000259" key="7">
    <source>
        <dbReference type="PROSITE" id="PS51186"/>
    </source>
</evidence>
<organism evidence="8 9">
    <name type="scientific">Flagellimonas ochracea</name>
    <dbReference type="NCBI Taxonomy" id="2696472"/>
    <lineage>
        <taxon>Bacteria</taxon>
        <taxon>Pseudomonadati</taxon>
        <taxon>Bacteroidota</taxon>
        <taxon>Flavobacteriia</taxon>
        <taxon>Flavobacteriales</taxon>
        <taxon>Flavobacteriaceae</taxon>
        <taxon>Flagellimonas</taxon>
    </lineage>
</organism>
<keyword evidence="3" id="KW-0645">Protease</keyword>
<dbReference type="InterPro" id="IPR016181">
    <property type="entry name" value="Acyl_CoA_acyltransferase"/>
</dbReference>
<dbReference type="CDD" id="cd04301">
    <property type="entry name" value="NAT_SF"/>
    <property type="match status" value="1"/>
</dbReference>
<dbReference type="GO" id="GO:0006508">
    <property type="term" value="P:proteolysis"/>
    <property type="evidence" value="ECO:0007669"/>
    <property type="project" value="UniProtKB-KW"/>
</dbReference>
<dbReference type="InterPro" id="IPR006155">
    <property type="entry name" value="Josephin"/>
</dbReference>
<dbReference type="PROSITE" id="PS51186">
    <property type="entry name" value="GNAT"/>
    <property type="match status" value="1"/>
</dbReference>
<dbReference type="EC" id="3.4.19.12" evidence="2"/>
<keyword evidence="5" id="KW-0378">Hydrolase</keyword>
<dbReference type="PROSITE" id="PS50957">
    <property type="entry name" value="JOSEPHIN"/>
    <property type="match status" value="1"/>
</dbReference>
<reference evidence="8" key="1">
    <citation type="submission" date="2020-01" db="EMBL/GenBank/DDBJ databases">
        <title>Muricauda ochracea sp. nov., isolated from a tidal flat of Garorim bay in Korea.</title>
        <authorList>
            <person name="Kim D."/>
            <person name="Yoo Y."/>
            <person name="Kim J.-J."/>
        </authorList>
    </citation>
    <scope>NUCLEOTIDE SEQUENCE</scope>
    <source>
        <strain evidence="8">JGD-17</strain>
    </source>
</reference>
<gene>
    <name evidence="8" type="ORF">GTQ34_00285</name>
</gene>
<comment type="caution">
    <text evidence="8">The sequence shown here is derived from an EMBL/GenBank/DDBJ whole genome shotgun (WGS) entry which is preliminary data.</text>
</comment>
<dbReference type="Pfam" id="PF00583">
    <property type="entry name" value="Acetyltransf_1"/>
    <property type="match status" value="1"/>
</dbReference>
<name>A0A964T8S8_9FLAO</name>
<dbReference type="AlphaFoldDB" id="A0A964T8S8"/>
<keyword evidence="9" id="KW-1185">Reference proteome</keyword>
<evidence type="ECO:0000256" key="5">
    <source>
        <dbReference type="ARBA" id="ARBA00022801"/>
    </source>
</evidence>
<proteinExistence type="predicted"/>
<feature type="domain" description="Josephin" evidence="6">
    <location>
        <begin position="44"/>
        <end position="175"/>
    </location>
</feature>
<evidence type="ECO:0000313" key="9">
    <source>
        <dbReference type="Proteomes" id="UP000667650"/>
    </source>
</evidence>
<evidence type="ECO:0000256" key="3">
    <source>
        <dbReference type="ARBA" id="ARBA00022670"/>
    </source>
</evidence>
<evidence type="ECO:0000256" key="4">
    <source>
        <dbReference type="ARBA" id="ARBA00022786"/>
    </source>
</evidence>
<comment type="catalytic activity">
    <reaction evidence="1">
        <text>Thiol-dependent hydrolysis of ester, thioester, amide, peptide and isopeptide bonds formed by the C-terminal Gly of ubiquitin (a 76-residue protein attached to proteins as an intracellular targeting signal).</text>
        <dbReference type="EC" id="3.4.19.12"/>
    </reaction>
</comment>
<keyword evidence="4" id="KW-0833">Ubl conjugation pathway</keyword>
<protein>
    <recommendedName>
        <fullName evidence="2">ubiquitinyl hydrolase 1</fullName>
        <ecNumber evidence="2">3.4.19.12</ecNumber>
    </recommendedName>
</protein>